<evidence type="ECO:0000313" key="9">
    <source>
        <dbReference type="EMBL" id="MPM64583.1"/>
    </source>
</evidence>
<evidence type="ECO:0000256" key="8">
    <source>
        <dbReference type="ARBA" id="ARBA00023211"/>
    </source>
</evidence>
<dbReference type="EMBL" id="VSSQ01020032">
    <property type="protein sequence ID" value="MPM64583.1"/>
    <property type="molecule type" value="Genomic_DNA"/>
</dbReference>
<dbReference type="PANTHER" id="PTHR34353:SF2">
    <property type="entry name" value="CRISPR-ASSOCIATED ENDONUCLEASE CAS1 1"/>
    <property type="match status" value="1"/>
</dbReference>
<dbReference type="GO" id="GO:0046872">
    <property type="term" value="F:metal ion binding"/>
    <property type="evidence" value="ECO:0007669"/>
    <property type="project" value="UniProtKB-KW"/>
</dbReference>
<dbReference type="PANTHER" id="PTHR34353">
    <property type="entry name" value="CRISPR-ASSOCIATED ENDONUCLEASE CAS1 1"/>
    <property type="match status" value="1"/>
</dbReference>
<dbReference type="GO" id="GO:0051607">
    <property type="term" value="P:defense response to virus"/>
    <property type="evidence" value="ECO:0007669"/>
    <property type="project" value="UniProtKB-KW"/>
</dbReference>
<evidence type="ECO:0000256" key="1">
    <source>
        <dbReference type="ARBA" id="ARBA00022722"/>
    </source>
</evidence>
<dbReference type="NCBIfam" id="TIGR03639">
    <property type="entry name" value="cas1_NMENI"/>
    <property type="match status" value="1"/>
</dbReference>
<name>A0A645BMS2_9ZZZZ</name>
<evidence type="ECO:0000256" key="3">
    <source>
        <dbReference type="ARBA" id="ARBA00022759"/>
    </source>
</evidence>
<comment type="caution">
    <text evidence="9">The sequence shown here is derived from an EMBL/GenBank/DDBJ whole genome shotgun (WGS) entry which is preliminary data.</text>
</comment>
<evidence type="ECO:0000256" key="2">
    <source>
        <dbReference type="ARBA" id="ARBA00022723"/>
    </source>
</evidence>
<dbReference type="Gene3D" id="1.20.120.920">
    <property type="entry name" value="CRISPR-associated endonuclease Cas1, C-terminal domain"/>
    <property type="match status" value="1"/>
</dbReference>
<keyword evidence="3 9" id="KW-0255">Endonuclease</keyword>
<dbReference type="EC" id="3.1.-.-" evidence="9"/>
<dbReference type="GO" id="GO:0043571">
    <property type="term" value="P:maintenance of CRISPR repeat elements"/>
    <property type="evidence" value="ECO:0007669"/>
    <property type="project" value="InterPro"/>
</dbReference>
<dbReference type="InterPro" id="IPR042211">
    <property type="entry name" value="CRISPR-assoc_Cas1_N"/>
</dbReference>
<dbReference type="NCBIfam" id="TIGR00287">
    <property type="entry name" value="cas1"/>
    <property type="match status" value="1"/>
</dbReference>
<evidence type="ECO:0000256" key="4">
    <source>
        <dbReference type="ARBA" id="ARBA00022801"/>
    </source>
</evidence>
<organism evidence="9">
    <name type="scientific">bioreactor metagenome</name>
    <dbReference type="NCBI Taxonomy" id="1076179"/>
    <lineage>
        <taxon>unclassified sequences</taxon>
        <taxon>metagenomes</taxon>
        <taxon>ecological metagenomes</taxon>
    </lineage>
</organism>
<dbReference type="Gene3D" id="3.100.10.20">
    <property type="entry name" value="CRISPR-associated endonuclease Cas1, N-terminal domain"/>
    <property type="match status" value="1"/>
</dbReference>
<keyword evidence="8" id="KW-0464">Manganese</keyword>
<evidence type="ECO:0000256" key="7">
    <source>
        <dbReference type="ARBA" id="ARBA00023125"/>
    </source>
</evidence>
<reference evidence="9" key="1">
    <citation type="submission" date="2019-08" db="EMBL/GenBank/DDBJ databases">
        <authorList>
            <person name="Kucharzyk K."/>
            <person name="Murdoch R.W."/>
            <person name="Higgins S."/>
            <person name="Loffler F."/>
        </authorList>
    </citation>
    <scope>NUCLEOTIDE SEQUENCE</scope>
</reference>
<dbReference type="Pfam" id="PF01867">
    <property type="entry name" value="Cas_Cas1"/>
    <property type="match status" value="2"/>
</dbReference>
<proteinExistence type="inferred from homology"/>
<evidence type="ECO:0000256" key="5">
    <source>
        <dbReference type="ARBA" id="ARBA00022842"/>
    </source>
</evidence>
<keyword evidence="1" id="KW-0540">Nuclease</keyword>
<evidence type="ECO:0000256" key="6">
    <source>
        <dbReference type="ARBA" id="ARBA00023118"/>
    </source>
</evidence>
<dbReference type="InterPro" id="IPR002729">
    <property type="entry name" value="CRISPR-assoc_Cas1"/>
</dbReference>
<dbReference type="GO" id="GO:0016787">
    <property type="term" value="F:hydrolase activity"/>
    <property type="evidence" value="ECO:0007669"/>
    <property type="project" value="UniProtKB-KW"/>
</dbReference>
<dbReference type="AlphaFoldDB" id="A0A645BMS2"/>
<dbReference type="HAMAP" id="MF_01470">
    <property type="entry name" value="Cas1"/>
    <property type="match status" value="1"/>
</dbReference>
<protein>
    <submittedName>
        <fullName evidence="9">CRISPR-associated endonuclease Cas1</fullName>
        <ecNumber evidence="9">3.1.-.-</ecNumber>
    </submittedName>
</protein>
<gene>
    <name evidence="9" type="primary">cas1_25</name>
    <name evidence="9" type="ORF">SDC9_111470</name>
</gene>
<dbReference type="GO" id="GO:0004520">
    <property type="term" value="F:DNA endonuclease activity"/>
    <property type="evidence" value="ECO:0007669"/>
    <property type="project" value="InterPro"/>
</dbReference>
<keyword evidence="2" id="KW-0479">Metal-binding</keyword>
<dbReference type="InterPro" id="IPR019855">
    <property type="entry name" value="CRISPR-assoc_Cas1_NMENI"/>
</dbReference>
<sequence>MEFRNIWIANPARLSTQNDQLVIEQAEIFTVPIEDISSILIESKQVTCTAGALSKLAVQGVTVFFCDQQHLPCCQILPIDQFCRQRKLLLAQVNLNKPCQKQLWQKIVVQKIKNQAMCLKLAGRCGSEELEKLSGKVLSGDSDNREAVAAALYFPALFGSNFSRGSDLIENAMLNYGYAILRGAISRNLVVHGLEPCIGLHHRSELNNFNLADDLIEPFRPLVDLFTIKMELLGKEQLTPDLKQKLFNLTDYLIMQAGKRYRVMTAVGRAANSLANCISHESAELELPELIPLELHHYE</sequence>
<keyword evidence="6" id="KW-0051">Antiviral defense</keyword>
<dbReference type="InterPro" id="IPR042206">
    <property type="entry name" value="CRISPR-assoc_Cas1_C"/>
</dbReference>
<accession>A0A645BMS2</accession>
<dbReference type="InterPro" id="IPR050646">
    <property type="entry name" value="Cas1"/>
</dbReference>
<keyword evidence="7" id="KW-0238">DNA-binding</keyword>
<keyword evidence="5" id="KW-0460">Magnesium</keyword>
<keyword evidence="4 9" id="KW-0378">Hydrolase</keyword>
<dbReference type="GO" id="GO:0003677">
    <property type="term" value="F:DNA binding"/>
    <property type="evidence" value="ECO:0007669"/>
    <property type="project" value="UniProtKB-KW"/>
</dbReference>